<dbReference type="AlphaFoldDB" id="A0A3M0IXM8"/>
<keyword evidence="1" id="KW-0472">Membrane</keyword>
<organism evidence="2 3">
    <name type="scientific">Streptomyces shenzhenensis</name>
    <dbReference type="NCBI Taxonomy" id="943815"/>
    <lineage>
        <taxon>Bacteria</taxon>
        <taxon>Bacillati</taxon>
        <taxon>Actinomycetota</taxon>
        <taxon>Actinomycetes</taxon>
        <taxon>Kitasatosporales</taxon>
        <taxon>Streptomycetaceae</taxon>
        <taxon>Streptomyces</taxon>
    </lineage>
</organism>
<dbReference type="EMBL" id="PENI01000002">
    <property type="protein sequence ID" value="RMB87036.1"/>
    <property type="molecule type" value="Genomic_DNA"/>
</dbReference>
<keyword evidence="1" id="KW-0812">Transmembrane</keyword>
<evidence type="ECO:0000313" key="2">
    <source>
        <dbReference type="EMBL" id="RMB87036.1"/>
    </source>
</evidence>
<feature type="transmembrane region" description="Helical" evidence="1">
    <location>
        <begin position="163"/>
        <end position="187"/>
    </location>
</feature>
<gene>
    <name evidence="2" type="ORF">CTZ28_03635</name>
</gene>
<name>A0A3M0IXM8_9ACTN</name>
<accession>A0A3M0IXM8</accession>
<evidence type="ECO:0000313" key="3">
    <source>
        <dbReference type="Proteomes" id="UP000270471"/>
    </source>
</evidence>
<comment type="caution">
    <text evidence="2">The sequence shown here is derived from an EMBL/GenBank/DDBJ whole genome shotgun (WGS) entry which is preliminary data.</text>
</comment>
<sequence>MVGISLTLALLVITSAVAAIGWAGGIWALVGPAVTGRPVTVKDSYRYGLRHLPSLGPWTLGATLLLVAGLSAYVVPGLYLLYALSMFSFPVLFEHGTNPLRRSFRLTHTQAGRVLARWSVLAVVAVAFEGALSLLFGGLSLALLGHPGFGSSAQGLNDGLLDAVHTAVGAPLWALLVIGLTVTYMDLQASPTRNSRS</sequence>
<keyword evidence="3" id="KW-1185">Reference proteome</keyword>
<dbReference type="Proteomes" id="UP000270471">
    <property type="component" value="Unassembled WGS sequence"/>
</dbReference>
<keyword evidence="1" id="KW-1133">Transmembrane helix</keyword>
<feature type="transmembrane region" description="Helical" evidence="1">
    <location>
        <begin position="114"/>
        <end position="143"/>
    </location>
</feature>
<evidence type="ECO:0000256" key="1">
    <source>
        <dbReference type="SAM" id="Phobius"/>
    </source>
</evidence>
<proteinExistence type="predicted"/>
<reference evidence="2 3" key="1">
    <citation type="submission" date="2017-11" db="EMBL/GenBank/DDBJ databases">
        <title>Draft genome of actinobacteria isolated from guarana (Paullinia cupana (Mart.) Ducke.</title>
        <authorList>
            <person name="Siqueira K.A."/>
            <person name="Liotti R.G."/>
            <person name="Mendes T.A.O."/>
            <person name="Soares M.A."/>
        </authorList>
    </citation>
    <scope>NUCLEOTIDE SEQUENCE [LARGE SCALE GENOMIC DNA]</scope>
    <source>
        <strain evidence="2 3">193</strain>
    </source>
</reference>
<feature type="transmembrane region" description="Helical" evidence="1">
    <location>
        <begin position="60"/>
        <end position="93"/>
    </location>
</feature>
<protein>
    <submittedName>
        <fullName evidence="2">Uncharacterized protein</fullName>
    </submittedName>
</protein>